<organism evidence="1 2">
    <name type="scientific">Calycina marina</name>
    <dbReference type="NCBI Taxonomy" id="1763456"/>
    <lineage>
        <taxon>Eukaryota</taxon>
        <taxon>Fungi</taxon>
        <taxon>Dikarya</taxon>
        <taxon>Ascomycota</taxon>
        <taxon>Pezizomycotina</taxon>
        <taxon>Leotiomycetes</taxon>
        <taxon>Helotiales</taxon>
        <taxon>Pezizellaceae</taxon>
        <taxon>Calycina</taxon>
    </lineage>
</organism>
<gene>
    <name evidence="1" type="ORF">BJ878DRAFT_419836</name>
</gene>
<evidence type="ECO:0000313" key="1">
    <source>
        <dbReference type="EMBL" id="KAG9245140.1"/>
    </source>
</evidence>
<evidence type="ECO:0000313" key="2">
    <source>
        <dbReference type="Proteomes" id="UP000887226"/>
    </source>
</evidence>
<dbReference type="OrthoDB" id="3508416at2759"/>
<dbReference type="AlphaFoldDB" id="A0A9P7Z4E9"/>
<proteinExistence type="predicted"/>
<accession>A0A9P7Z4E9</accession>
<evidence type="ECO:0008006" key="3">
    <source>
        <dbReference type="Google" id="ProtNLM"/>
    </source>
</evidence>
<keyword evidence="2" id="KW-1185">Reference proteome</keyword>
<name>A0A9P7Z4E9_9HELO</name>
<dbReference type="EMBL" id="MU253863">
    <property type="protein sequence ID" value="KAG9245140.1"/>
    <property type="molecule type" value="Genomic_DNA"/>
</dbReference>
<sequence>MPDPAQSYGHSTNYLGDARLKSNRSANIADDRNCSFWLMGLPANTSYSALLGAIRNAGKIYATNINAPTGEIATCAAKIVFFQRTAAETLMRQIKNGKLYVVGKRITSVRWNKVKSGEHPYREQSRAIRITGPADLMNFEYFEIFFSCRFVYVLTWKGQSYCEDPGMVSHEWHFASLRAQAKAANAAIEREFVGRFKVHWAPDPCDCYCSR</sequence>
<protein>
    <recommendedName>
        <fullName evidence="3">RRM domain-containing protein</fullName>
    </recommendedName>
</protein>
<comment type="caution">
    <text evidence="1">The sequence shown here is derived from an EMBL/GenBank/DDBJ whole genome shotgun (WGS) entry which is preliminary data.</text>
</comment>
<reference evidence="1" key="1">
    <citation type="journal article" date="2021" name="IMA Fungus">
        <title>Genomic characterization of three marine fungi, including Emericellopsis atlantica sp. nov. with signatures of a generalist lifestyle and marine biomass degradation.</title>
        <authorList>
            <person name="Hagestad O.C."/>
            <person name="Hou L."/>
            <person name="Andersen J.H."/>
            <person name="Hansen E.H."/>
            <person name="Altermark B."/>
            <person name="Li C."/>
            <person name="Kuhnert E."/>
            <person name="Cox R.J."/>
            <person name="Crous P.W."/>
            <person name="Spatafora J.W."/>
            <person name="Lail K."/>
            <person name="Amirebrahimi M."/>
            <person name="Lipzen A."/>
            <person name="Pangilinan J."/>
            <person name="Andreopoulos W."/>
            <person name="Hayes R.D."/>
            <person name="Ng V."/>
            <person name="Grigoriev I.V."/>
            <person name="Jackson S.A."/>
            <person name="Sutton T.D.S."/>
            <person name="Dobson A.D.W."/>
            <person name="Rama T."/>
        </authorList>
    </citation>
    <scope>NUCLEOTIDE SEQUENCE</scope>
    <source>
        <strain evidence="1">TRa3180A</strain>
    </source>
</reference>
<dbReference type="Proteomes" id="UP000887226">
    <property type="component" value="Unassembled WGS sequence"/>
</dbReference>